<comment type="caution">
    <text evidence="2">The sequence shown here is derived from an EMBL/GenBank/DDBJ whole genome shotgun (WGS) entry which is preliminary data.</text>
</comment>
<sequence length="129" mass="15011">MEMVSQIFYQEDVNAIARIPLLNTSHEDMRIWEYTPNGVYAVRSAYKTIMKEAIVNGNVKNKHMQWQKPAVGFWKCNIDGSFFDYQNKTGVGMIIRDDQGHLMVARTTWREQCMQVYEGEAWSLLVGLK</sequence>
<dbReference type="PANTHER" id="PTHR47074">
    <property type="entry name" value="BNAC02G40300D PROTEIN"/>
    <property type="match status" value="1"/>
</dbReference>
<dbReference type="EMBL" id="QZWG01000009">
    <property type="protein sequence ID" value="RZB91880.1"/>
    <property type="molecule type" value="Genomic_DNA"/>
</dbReference>
<protein>
    <recommendedName>
        <fullName evidence="1">RNase H type-1 domain-containing protein</fullName>
    </recommendedName>
</protein>
<dbReference type="Pfam" id="PF13456">
    <property type="entry name" value="RVT_3"/>
    <property type="match status" value="1"/>
</dbReference>
<accession>A0A445J0I1</accession>
<dbReference type="GO" id="GO:0004523">
    <property type="term" value="F:RNA-DNA hybrid ribonuclease activity"/>
    <property type="evidence" value="ECO:0007669"/>
    <property type="project" value="InterPro"/>
</dbReference>
<proteinExistence type="predicted"/>
<dbReference type="Proteomes" id="UP000289340">
    <property type="component" value="Chromosome 9"/>
</dbReference>
<dbReference type="PANTHER" id="PTHR47074:SF48">
    <property type="entry name" value="POLYNUCLEOTIDYL TRANSFERASE, RIBONUCLEASE H-LIKE SUPERFAMILY PROTEIN"/>
    <property type="match status" value="1"/>
</dbReference>
<dbReference type="InterPro" id="IPR002156">
    <property type="entry name" value="RNaseH_domain"/>
</dbReference>
<evidence type="ECO:0000313" key="3">
    <source>
        <dbReference type="Proteomes" id="UP000289340"/>
    </source>
</evidence>
<keyword evidence="3" id="KW-1185">Reference proteome</keyword>
<dbReference type="InterPro" id="IPR052929">
    <property type="entry name" value="RNase_H-like_EbsB-rel"/>
</dbReference>
<organism evidence="2 3">
    <name type="scientific">Glycine soja</name>
    <name type="common">Wild soybean</name>
    <dbReference type="NCBI Taxonomy" id="3848"/>
    <lineage>
        <taxon>Eukaryota</taxon>
        <taxon>Viridiplantae</taxon>
        <taxon>Streptophyta</taxon>
        <taxon>Embryophyta</taxon>
        <taxon>Tracheophyta</taxon>
        <taxon>Spermatophyta</taxon>
        <taxon>Magnoliopsida</taxon>
        <taxon>eudicotyledons</taxon>
        <taxon>Gunneridae</taxon>
        <taxon>Pentapetalae</taxon>
        <taxon>rosids</taxon>
        <taxon>fabids</taxon>
        <taxon>Fabales</taxon>
        <taxon>Fabaceae</taxon>
        <taxon>Papilionoideae</taxon>
        <taxon>50 kb inversion clade</taxon>
        <taxon>NPAAA clade</taxon>
        <taxon>indigoferoid/millettioid clade</taxon>
        <taxon>Phaseoleae</taxon>
        <taxon>Glycine</taxon>
        <taxon>Glycine subgen. Soja</taxon>
    </lineage>
</organism>
<feature type="domain" description="RNase H type-1" evidence="1">
    <location>
        <begin position="77"/>
        <end position="129"/>
    </location>
</feature>
<gene>
    <name evidence="2" type="ORF">D0Y65_024047</name>
</gene>
<dbReference type="AlphaFoldDB" id="A0A445J0I1"/>
<dbReference type="GO" id="GO:0003676">
    <property type="term" value="F:nucleic acid binding"/>
    <property type="evidence" value="ECO:0007669"/>
    <property type="project" value="InterPro"/>
</dbReference>
<evidence type="ECO:0000259" key="1">
    <source>
        <dbReference type="Pfam" id="PF13456"/>
    </source>
</evidence>
<evidence type="ECO:0000313" key="2">
    <source>
        <dbReference type="EMBL" id="RZB91880.1"/>
    </source>
</evidence>
<reference evidence="2 3" key="1">
    <citation type="submission" date="2018-09" db="EMBL/GenBank/DDBJ databases">
        <title>A high-quality reference genome of wild soybean provides a powerful tool to mine soybean genomes.</title>
        <authorList>
            <person name="Xie M."/>
            <person name="Chung C.Y.L."/>
            <person name="Li M.-W."/>
            <person name="Wong F.-L."/>
            <person name="Chan T.-F."/>
            <person name="Lam H.-M."/>
        </authorList>
    </citation>
    <scope>NUCLEOTIDE SEQUENCE [LARGE SCALE GENOMIC DNA]</scope>
    <source>
        <strain evidence="3">cv. W05</strain>
        <tissue evidence="2">Hypocotyl of etiolated seedlings</tissue>
    </source>
</reference>
<name>A0A445J0I1_GLYSO</name>